<dbReference type="Proteomes" id="UP000178587">
    <property type="component" value="Unassembled WGS sequence"/>
</dbReference>
<dbReference type="Gene3D" id="2.40.50.140">
    <property type="entry name" value="Nucleic acid-binding proteins"/>
    <property type="match status" value="1"/>
</dbReference>
<dbReference type="PROSITE" id="PS51857">
    <property type="entry name" value="CSD_2"/>
    <property type="match status" value="1"/>
</dbReference>
<dbReference type="Pfam" id="PF00313">
    <property type="entry name" value="CSD"/>
    <property type="match status" value="1"/>
</dbReference>
<feature type="domain" description="CSD" evidence="2">
    <location>
        <begin position="8"/>
        <end position="84"/>
    </location>
</feature>
<dbReference type="PROSITE" id="PS00352">
    <property type="entry name" value="CSD_1"/>
    <property type="match status" value="1"/>
</dbReference>
<dbReference type="GO" id="GO:0003676">
    <property type="term" value="F:nucleic acid binding"/>
    <property type="evidence" value="ECO:0007669"/>
    <property type="project" value="InterPro"/>
</dbReference>
<evidence type="ECO:0000313" key="3">
    <source>
        <dbReference type="EMBL" id="OGG73627.1"/>
    </source>
</evidence>
<organism evidence="3 4">
    <name type="scientific">Candidatus Kaiserbacteria bacterium RIFCSPLOWO2_01_FULL_50_24</name>
    <dbReference type="NCBI Taxonomy" id="1798507"/>
    <lineage>
        <taxon>Bacteria</taxon>
        <taxon>Candidatus Kaiseribacteriota</taxon>
    </lineage>
</organism>
<gene>
    <name evidence="3" type="ORF">A3A34_03050</name>
</gene>
<dbReference type="SUPFAM" id="SSF50249">
    <property type="entry name" value="Nucleic acid-binding proteins"/>
    <property type="match status" value="1"/>
</dbReference>
<accession>A0A1F6EJ33</accession>
<evidence type="ECO:0000313" key="4">
    <source>
        <dbReference type="Proteomes" id="UP000178587"/>
    </source>
</evidence>
<comment type="subcellular location">
    <subcellularLocation>
        <location evidence="1">Cytoplasm</location>
    </subcellularLocation>
</comment>
<dbReference type="InterPro" id="IPR012340">
    <property type="entry name" value="NA-bd_OB-fold"/>
</dbReference>
<dbReference type="InterPro" id="IPR019844">
    <property type="entry name" value="CSD_CS"/>
</dbReference>
<dbReference type="STRING" id="1798507.A3A34_03050"/>
<dbReference type="GO" id="GO:0005737">
    <property type="term" value="C:cytoplasm"/>
    <property type="evidence" value="ECO:0007669"/>
    <property type="project" value="UniProtKB-SubCell"/>
</dbReference>
<dbReference type="CDD" id="cd04458">
    <property type="entry name" value="CSP_CDS"/>
    <property type="match status" value="1"/>
</dbReference>
<dbReference type="InterPro" id="IPR002059">
    <property type="entry name" value="CSP_DNA-bd"/>
</dbReference>
<comment type="caution">
    <text evidence="3">The sequence shown here is derived from an EMBL/GenBank/DDBJ whole genome shotgun (WGS) entry which is preliminary data.</text>
</comment>
<dbReference type="PRINTS" id="PR00050">
    <property type="entry name" value="COLDSHOCK"/>
</dbReference>
<reference evidence="3 4" key="1">
    <citation type="journal article" date="2016" name="Nat. Commun.">
        <title>Thousands of microbial genomes shed light on interconnected biogeochemical processes in an aquifer system.</title>
        <authorList>
            <person name="Anantharaman K."/>
            <person name="Brown C.T."/>
            <person name="Hug L.A."/>
            <person name="Sharon I."/>
            <person name="Castelle C.J."/>
            <person name="Probst A.J."/>
            <person name="Thomas B.C."/>
            <person name="Singh A."/>
            <person name="Wilkins M.J."/>
            <person name="Karaoz U."/>
            <person name="Brodie E.L."/>
            <person name="Williams K.H."/>
            <person name="Hubbard S.S."/>
            <person name="Banfield J.F."/>
        </authorList>
    </citation>
    <scope>NUCLEOTIDE SEQUENCE [LARGE SCALE GENOMIC DNA]</scope>
</reference>
<dbReference type="InterPro" id="IPR011129">
    <property type="entry name" value="CSD"/>
</dbReference>
<dbReference type="AlphaFoldDB" id="A0A1F6EJ33"/>
<proteinExistence type="predicted"/>
<dbReference type="SMART" id="SM00357">
    <property type="entry name" value="CSP"/>
    <property type="match status" value="1"/>
</dbReference>
<protein>
    <recommendedName>
        <fullName evidence="2">CSD domain-containing protein</fullName>
    </recommendedName>
</protein>
<evidence type="ECO:0000259" key="2">
    <source>
        <dbReference type="PROSITE" id="PS51857"/>
    </source>
</evidence>
<name>A0A1F6EJ33_9BACT</name>
<evidence type="ECO:0000256" key="1">
    <source>
        <dbReference type="RuleBase" id="RU000408"/>
    </source>
</evidence>
<sequence length="94" mass="10221">MGNSVVGPVEGTCKWFNLRLGYGFLATPDGKDVFVHVSNLVKDGDGLFILPLKDGGRVNFAFGPSDREGQEGKLQVLAGTKIKVIDRYVPEPRD</sequence>
<dbReference type="EMBL" id="MFLU01000016">
    <property type="protein sequence ID" value="OGG73627.1"/>
    <property type="molecule type" value="Genomic_DNA"/>
</dbReference>